<sequence length="276" mass="30553">MGISLDGTGVGQRSRDVLGQFRLCLCFPSSFHVNKICSIPFGFAGFLFPSILSFYCGENKLKSSFIQSSKERLTFRLFNRGFLALEPQYLTHNNTIPSHVDLDEVVPVNANTYIVICFVQVAAIGCLTAAFSTFPPQMNVHNMLLDETSAGFDGRERKSGVIFTLFRFAEQYSDASTCIEALQLLHFLLKDNMVAAQVLRAMALNYPTIVSACWERVSVLVYKLLQFGIVEDSGTTWKASVKEPVGFIGDKILTAAIKVGLCGPGTFIADWQHIHN</sequence>
<feature type="transmembrane region" description="Helical" evidence="1">
    <location>
        <begin position="36"/>
        <end position="55"/>
    </location>
</feature>
<dbReference type="EMBL" id="QGKW02002005">
    <property type="protein sequence ID" value="KAF2543344.1"/>
    <property type="molecule type" value="Genomic_DNA"/>
</dbReference>
<comment type="caution">
    <text evidence="2">The sequence shown here is derived from an EMBL/GenBank/DDBJ whole genome shotgun (WGS) entry which is preliminary data.</text>
</comment>
<proteinExistence type="predicted"/>
<dbReference type="PANTHER" id="PTHR13366">
    <property type="entry name" value="MALARIA ANTIGEN-RELATED"/>
    <property type="match status" value="1"/>
</dbReference>
<dbReference type="InterPro" id="IPR052107">
    <property type="entry name" value="HEAT6"/>
</dbReference>
<evidence type="ECO:0000256" key="1">
    <source>
        <dbReference type="SAM" id="Phobius"/>
    </source>
</evidence>
<keyword evidence="1" id="KW-0472">Membrane</keyword>
<accession>A0A8S9GE94</accession>
<evidence type="ECO:0000313" key="2">
    <source>
        <dbReference type="EMBL" id="KAF2543344.1"/>
    </source>
</evidence>
<feature type="transmembrane region" description="Helical" evidence="1">
    <location>
        <begin position="113"/>
        <end position="134"/>
    </location>
</feature>
<reference evidence="2" key="1">
    <citation type="submission" date="2019-12" db="EMBL/GenBank/DDBJ databases">
        <title>Genome sequencing and annotation of Brassica cretica.</title>
        <authorList>
            <person name="Studholme D.J."/>
            <person name="Sarris P.F."/>
        </authorList>
    </citation>
    <scope>NUCLEOTIDE SEQUENCE</scope>
    <source>
        <strain evidence="2">PFS-001/15</strain>
        <tissue evidence="2">Leaf</tissue>
    </source>
</reference>
<keyword evidence="1" id="KW-1133">Transmembrane helix</keyword>
<protein>
    <submittedName>
        <fullName evidence="2">Uncharacterized protein</fullName>
    </submittedName>
</protein>
<organism evidence="2 3">
    <name type="scientific">Brassica cretica</name>
    <name type="common">Mustard</name>
    <dbReference type="NCBI Taxonomy" id="69181"/>
    <lineage>
        <taxon>Eukaryota</taxon>
        <taxon>Viridiplantae</taxon>
        <taxon>Streptophyta</taxon>
        <taxon>Embryophyta</taxon>
        <taxon>Tracheophyta</taxon>
        <taxon>Spermatophyta</taxon>
        <taxon>Magnoliopsida</taxon>
        <taxon>eudicotyledons</taxon>
        <taxon>Gunneridae</taxon>
        <taxon>Pentapetalae</taxon>
        <taxon>rosids</taxon>
        <taxon>malvids</taxon>
        <taxon>Brassicales</taxon>
        <taxon>Brassicaceae</taxon>
        <taxon>Brassiceae</taxon>
        <taxon>Brassica</taxon>
    </lineage>
</organism>
<gene>
    <name evidence="2" type="ORF">F2Q68_00030167</name>
</gene>
<keyword evidence="1" id="KW-0812">Transmembrane</keyword>
<name>A0A8S9GE94_BRACR</name>
<dbReference type="AlphaFoldDB" id="A0A8S9GE94"/>
<evidence type="ECO:0000313" key="3">
    <source>
        <dbReference type="Proteomes" id="UP000712281"/>
    </source>
</evidence>
<dbReference type="Proteomes" id="UP000712281">
    <property type="component" value="Unassembled WGS sequence"/>
</dbReference>
<dbReference type="PANTHER" id="PTHR13366:SF0">
    <property type="entry name" value="HEAT REPEAT-CONTAINING PROTEIN 6"/>
    <property type="match status" value="1"/>
</dbReference>